<keyword evidence="3" id="KW-1185">Reference proteome</keyword>
<evidence type="ECO:0000256" key="1">
    <source>
        <dbReference type="SAM" id="MobiDB-lite"/>
    </source>
</evidence>
<protein>
    <submittedName>
        <fullName evidence="2">Uncharacterized protein</fullName>
    </submittedName>
</protein>
<dbReference type="EMBL" id="JBHTNF010000018">
    <property type="protein sequence ID" value="MFD1330119.1"/>
    <property type="molecule type" value="Genomic_DNA"/>
</dbReference>
<gene>
    <name evidence="2" type="ORF">ACFQ33_19710</name>
</gene>
<accession>A0ABW3Z1K4</accession>
<reference evidence="3" key="1">
    <citation type="journal article" date="2019" name="Int. J. Syst. Evol. Microbiol.">
        <title>The Global Catalogue of Microorganisms (GCM) 10K type strain sequencing project: providing services to taxonomists for standard genome sequencing and annotation.</title>
        <authorList>
            <consortium name="The Broad Institute Genomics Platform"/>
            <consortium name="The Broad Institute Genome Sequencing Center for Infectious Disease"/>
            <person name="Wu L."/>
            <person name="Ma J."/>
        </authorList>
    </citation>
    <scope>NUCLEOTIDE SEQUENCE [LARGE SCALE GENOMIC DNA]</scope>
    <source>
        <strain evidence="3">CCUG 55609</strain>
    </source>
</reference>
<comment type="caution">
    <text evidence="2">The sequence shown here is derived from an EMBL/GenBank/DDBJ whole genome shotgun (WGS) entry which is preliminary data.</text>
</comment>
<feature type="region of interest" description="Disordered" evidence="1">
    <location>
        <begin position="1"/>
        <end position="27"/>
    </location>
</feature>
<dbReference type="RefSeq" id="WP_374839806.1">
    <property type="nucleotide sequence ID" value="NZ_JBHEEW010000011.1"/>
</dbReference>
<sequence length="62" mass="6797">MGGMTLGYLSPHPTGAGEGEADKRVPVSAQTRTLKSLLDLLKPIVPQKARQEHTAWPIHVFY</sequence>
<dbReference type="Proteomes" id="UP001597173">
    <property type="component" value="Unassembled WGS sequence"/>
</dbReference>
<evidence type="ECO:0000313" key="2">
    <source>
        <dbReference type="EMBL" id="MFD1330119.1"/>
    </source>
</evidence>
<name>A0ABW3Z1K4_MYCRA</name>
<organism evidence="2 3">
    <name type="scientific">Mycoplana ramosa</name>
    <name type="common">Mycoplana bullata</name>
    <dbReference type="NCBI Taxonomy" id="40837"/>
    <lineage>
        <taxon>Bacteria</taxon>
        <taxon>Pseudomonadati</taxon>
        <taxon>Pseudomonadota</taxon>
        <taxon>Alphaproteobacteria</taxon>
        <taxon>Hyphomicrobiales</taxon>
        <taxon>Rhizobiaceae</taxon>
        <taxon>Mycoplana</taxon>
    </lineage>
</organism>
<proteinExistence type="predicted"/>
<evidence type="ECO:0000313" key="3">
    <source>
        <dbReference type="Proteomes" id="UP001597173"/>
    </source>
</evidence>